<dbReference type="NCBIfam" id="TIGR01730">
    <property type="entry name" value="RND_mfp"/>
    <property type="match status" value="1"/>
</dbReference>
<dbReference type="Gene3D" id="2.40.50.100">
    <property type="match status" value="1"/>
</dbReference>
<feature type="transmembrane region" description="Helical" evidence="3">
    <location>
        <begin position="12"/>
        <end position="33"/>
    </location>
</feature>
<evidence type="ECO:0000256" key="3">
    <source>
        <dbReference type="SAM" id="Phobius"/>
    </source>
</evidence>
<keyword evidence="3" id="KW-0472">Membrane</keyword>
<dbReference type="PANTHER" id="PTHR30469:SF33">
    <property type="entry name" value="SLR1207 PROTEIN"/>
    <property type="match status" value="1"/>
</dbReference>
<dbReference type="RefSeq" id="WP_002663859.1">
    <property type="nucleotide sequence ID" value="NZ_UFTJ01000003.1"/>
</dbReference>
<dbReference type="Gene3D" id="2.40.420.20">
    <property type="match status" value="1"/>
</dbReference>
<keyword evidence="3" id="KW-0812">Transmembrane</keyword>
<dbReference type="GO" id="GO:1990281">
    <property type="term" value="C:efflux pump complex"/>
    <property type="evidence" value="ECO:0007669"/>
    <property type="project" value="TreeGrafter"/>
</dbReference>
<dbReference type="AlphaFoldDB" id="A0A380ZUR6"/>
<protein>
    <submittedName>
        <fullName evidence="6">Macrolide-specific efflux protein macA</fullName>
    </submittedName>
</protein>
<dbReference type="SUPFAM" id="SSF111369">
    <property type="entry name" value="HlyD-like secretion proteins"/>
    <property type="match status" value="1"/>
</dbReference>
<dbReference type="InterPro" id="IPR058792">
    <property type="entry name" value="Beta-barrel_RND_2"/>
</dbReference>
<evidence type="ECO:0000259" key="4">
    <source>
        <dbReference type="Pfam" id="PF25893"/>
    </source>
</evidence>
<feature type="coiled-coil region" evidence="2">
    <location>
        <begin position="153"/>
        <end position="180"/>
    </location>
</feature>
<proteinExistence type="inferred from homology"/>
<dbReference type="Gene3D" id="2.40.30.170">
    <property type="match status" value="1"/>
</dbReference>
<dbReference type="Gene3D" id="1.20.1600.10">
    <property type="entry name" value="Outer membrane efflux proteins (OEP)"/>
    <property type="match status" value="1"/>
</dbReference>
<feature type="domain" description="CusB-like beta-barrel" evidence="5">
    <location>
        <begin position="246"/>
        <end position="303"/>
    </location>
</feature>
<keyword evidence="3" id="KW-1133">Transmembrane helix</keyword>
<evidence type="ECO:0000313" key="7">
    <source>
        <dbReference type="Proteomes" id="UP000255515"/>
    </source>
</evidence>
<keyword evidence="2" id="KW-0175">Coiled coil</keyword>
<gene>
    <name evidence="6" type="primary">macA</name>
    <name evidence="6" type="ORF">NCTC11661_01635</name>
</gene>
<evidence type="ECO:0000256" key="1">
    <source>
        <dbReference type="ARBA" id="ARBA00009477"/>
    </source>
</evidence>
<dbReference type="GO" id="GO:0015562">
    <property type="term" value="F:efflux transmembrane transporter activity"/>
    <property type="evidence" value="ECO:0007669"/>
    <property type="project" value="InterPro"/>
</dbReference>
<dbReference type="Proteomes" id="UP000255515">
    <property type="component" value="Unassembled WGS sequence"/>
</dbReference>
<dbReference type="EMBL" id="UFTJ01000003">
    <property type="protein sequence ID" value="SUV52496.1"/>
    <property type="molecule type" value="Genomic_DNA"/>
</dbReference>
<comment type="similarity">
    <text evidence="1">Belongs to the membrane fusion protein (MFP) (TC 8.A.1) family.</text>
</comment>
<name>A0A380ZUR6_9FLAO</name>
<sequence>MMTKKKSTVKKILYGLLAVVGLAVLGMVITYFINSNKQEKEVFLTKKPFVQDLEDKVMATGKIVPKEEIEIKPNMPGIIDKIYVNEGDKVEVGQLIATLKIVPNIQSVNAAQQEVNNGRLQIANAQMNLSTQQKQFDMQQSLYQQGVISKQEYLTAQQQLQSAQIQLKNAQQQLVTAQKSLQIAKTGVTPELQSLATTQIRSKASGTVLEVPVKVGNQVIEANSFNAGTTIASVANLNSLIFEGKIDEAQAGKLKEGMEMNIVIGALQNKKFSGKLTMIAPKGKEESGTIKFPVEGDVFNPNGEYIRAGFSANGEIVLNAQKNALLLDESLIQYEKKNGADVPFVEVKKANGKFEKVFVKLGGSDGINVQILSGLDKNAEVKVWNPSQKDKEAMK</sequence>
<accession>A0A380ZUR6</accession>
<reference evidence="6 7" key="1">
    <citation type="submission" date="2018-06" db="EMBL/GenBank/DDBJ databases">
        <authorList>
            <consortium name="Pathogen Informatics"/>
            <person name="Doyle S."/>
        </authorList>
    </citation>
    <scope>NUCLEOTIDE SEQUENCE [LARGE SCALE GENOMIC DNA]</scope>
    <source>
        <strain evidence="6 7">NCTC11661</strain>
    </source>
</reference>
<dbReference type="InterPro" id="IPR006143">
    <property type="entry name" value="RND_pump_MFP"/>
</dbReference>
<dbReference type="PANTHER" id="PTHR30469">
    <property type="entry name" value="MULTIDRUG RESISTANCE PROTEIN MDTA"/>
    <property type="match status" value="1"/>
</dbReference>
<dbReference type="Pfam" id="PF25893">
    <property type="entry name" value="HH_CzcB"/>
    <property type="match status" value="1"/>
</dbReference>
<evidence type="ECO:0000256" key="2">
    <source>
        <dbReference type="SAM" id="Coils"/>
    </source>
</evidence>
<dbReference type="InterPro" id="IPR058648">
    <property type="entry name" value="HH_CzcB-like"/>
</dbReference>
<feature type="domain" description="CzcB-like alpha-helical hairpin" evidence="4">
    <location>
        <begin position="121"/>
        <end position="174"/>
    </location>
</feature>
<organism evidence="6 7">
    <name type="scientific">Bergeyella zoohelcum</name>
    <dbReference type="NCBI Taxonomy" id="1015"/>
    <lineage>
        <taxon>Bacteria</taxon>
        <taxon>Pseudomonadati</taxon>
        <taxon>Bacteroidota</taxon>
        <taxon>Flavobacteriia</taxon>
        <taxon>Flavobacteriales</taxon>
        <taxon>Weeksellaceae</taxon>
        <taxon>Bergeyella</taxon>
    </lineage>
</organism>
<dbReference type="Pfam" id="PF25954">
    <property type="entry name" value="Beta-barrel_RND_2"/>
    <property type="match status" value="1"/>
</dbReference>
<evidence type="ECO:0000259" key="5">
    <source>
        <dbReference type="Pfam" id="PF25954"/>
    </source>
</evidence>
<evidence type="ECO:0000313" key="6">
    <source>
        <dbReference type="EMBL" id="SUV52496.1"/>
    </source>
</evidence>